<dbReference type="EMBL" id="CAJVQB010022233">
    <property type="protein sequence ID" value="CAG8799067.1"/>
    <property type="molecule type" value="Genomic_DNA"/>
</dbReference>
<evidence type="ECO:0000313" key="1">
    <source>
        <dbReference type="EMBL" id="CAG8799067.1"/>
    </source>
</evidence>
<comment type="caution">
    <text evidence="1">The sequence shown here is derived from an EMBL/GenBank/DDBJ whole genome shotgun (WGS) entry which is preliminary data.</text>
</comment>
<keyword evidence="2" id="KW-1185">Reference proteome</keyword>
<feature type="non-terminal residue" evidence="1">
    <location>
        <position position="1"/>
    </location>
</feature>
<evidence type="ECO:0000313" key="2">
    <source>
        <dbReference type="Proteomes" id="UP000789901"/>
    </source>
</evidence>
<reference evidence="1 2" key="1">
    <citation type="submission" date="2021-06" db="EMBL/GenBank/DDBJ databases">
        <authorList>
            <person name="Kallberg Y."/>
            <person name="Tangrot J."/>
            <person name="Rosling A."/>
        </authorList>
    </citation>
    <scope>NUCLEOTIDE SEQUENCE [LARGE SCALE GENOMIC DNA]</scope>
    <source>
        <strain evidence="1 2">120-4 pot B 10/14</strain>
    </source>
</reference>
<proteinExistence type="predicted"/>
<protein>
    <submittedName>
        <fullName evidence="1">14315_t:CDS:1</fullName>
    </submittedName>
</protein>
<dbReference type="Proteomes" id="UP000789901">
    <property type="component" value="Unassembled WGS sequence"/>
</dbReference>
<organism evidence="1 2">
    <name type="scientific">Gigaspora margarita</name>
    <dbReference type="NCBI Taxonomy" id="4874"/>
    <lineage>
        <taxon>Eukaryota</taxon>
        <taxon>Fungi</taxon>
        <taxon>Fungi incertae sedis</taxon>
        <taxon>Mucoromycota</taxon>
        <taxon>Glomeromycotina</taxon>
        <taxon>Glomeromycetes</taxon>
        <taxon>Diversisporales</taxon>
        <taxon>Gigasporaceae</taxon>
        <taxon>Gigaspora</taxon>
    </lineage>
</organism>
<accession>A0ABN7VU55</accession>
<name>A0ABN7VU55_GIGMA</name>
<gene>
    <name evidence="1" type="ORF">GMARGA_LOCUS22722</name>
</gene>
<sequence length="58" mass="7003">QNKLSPYQNNNLIDKLSSKKFAETEKLVAILETKDCYIIHYRNLQQYLELEMELKHVY</sequence>